<keyword evidence="4" id="KW-0805">Transcription regulation</keyword>
<keyword evidence="7" id="KW-0862">Zinc</keyword>
<reference evidence="11" key="1">
    <citation type="submission" date="2023-05" db="EMBL/GenBank/DDBJ databases">
        <title>Nepenthes gracilis genome sequencing.</title>
        <authorList>
            <person name="Fukushima K."/>
        </authorList>
    </citation>
    <scope>NUCLEOTIDE SEQUENCE</scope>
    <source>
        <strain evidence="11">SING2019-196</strain>
    </source>
</reference>
<dbReference type="InterPro" id="IPR018866">
    <property type="entry name" value="Znf-4CXXC_R1"/>
</dbReference>
<feature type="compositionally biased region" description="Basic and acidic residues" evidence="8">
    <location>
        <begin position="48"/>
        <end position="63"/>
    </location>
</feature>
<evidence type="ECO:0000313" key="12">
    <source>
        <dbReference type="Proteomes" id="UP001279734"/>
    </source>
</evidence>
<dbReference type="PANTHER" id="PTHR12549">
    <property type="entry name" value="JMJC DOMAIN-CONTAINING HISTONE DEMETHYLATION PROTEIN"/>
    <property type="match status" value="1"/>
</dbReference>
<keyword evidence="3" id="KW-0479">Metal-binding</keyword>
<feature type="compositionally biased region" description="Polar residues" evidence="8">
    <location>
        <begin position="681"/>
        <end position="690"/>
    </location>
</feature>
<evidence type="ECO:0000259" key="10">
    <source>
        <dbReference type="PROSITE" id="PS51184"/>
    </source>
</evidence>
<evidence type="ECO:0000259" key="9">
    <source>
        <dbReference type="PROSITE" id="PS50089"/>
    </source>
</evidence>
<evidence type="ECO:0000256" key="7">
    <source>
        <dbReference type="PROSITE-ProRule" id="PRU00175"/>
    </source>
</evidence>
<protein>
    <submittedName>
        <fullName evidence="11">Uncharacterized protein</fullName>
    </submittedName>
</protein>
<feature type="region of interest" description="Disordered" evidence="8">
    <location>
        <begin position="722"/>
        <end position="794"/>
    </location>
</feature>
<dbReference type="SUPFAM" id="SSF51197">
    <property type="entry name" value="Clavaminate synthase-like"/>
    <property type="match status" value="1"/>
</dbReference>
<sequence length="959" mass="108520">MEKRRGRRDGKVDKLLGIGNFDNVGSNAEERRGEASASRGRKRKIGKRVAEEARESGRADARTSDGGPLIREPKGTGLGSTRDRTELVCENASEKKITKRRGKVKQQIKGSGEENNGSLGTSKAARSNSRASKKIKQLEGNVGKKTDEAEDGLEPETCHQCKRNDKGRVVRCTKCKKKRFCIRCIRNWYPHSTEEAIADACPVCRGNCNCKGCLRLEGLSKQVLEELELETRDDDNIRHSVYMLGAILPSLKQFNDEQKLEREEEARVQGVPISEVRIEKTECPPNERMFCNNCKTSIVDFHRSCPHCAYDLCLVCCREIRGGNLRGGGEEVIMEFLNQGFGYLHGGDPCPLKIEKIPEVPLGIDSNNHAISSFEWKGNENGSIPCPPINLGGCGGGLLELRSMFQKDVSELVKKVEETVVACRVDNMLEVNAQHCSCKYELGNANSRKSASRDDSNDNYLYCPAAIDIQHGDLKHFQRHWSKAEPVIVRNVLETTSGLSWEPMVMWRAVRQVKHPKHSQHLNVKAINCLDWCELDINIHKFFTGYLEGRFYNNLWPEMLKLKDWPPFTEFDQHLPRHGAEFIKALPFKEYSHPRSGILNVAAKLPADLLKPDMGPKTYIAYGVAKELGRGDSVTKLHCDMSDAVNILTHSAEVKLGPRQLRAINKLKQKHSAQDRKEIYGNNTTADDTKQIYNGVSSQLSIDQEMGVDYSFSSADGSLHDTDAKHKEACRNSVPSDDENRNADMKKKGRPGRRRKRKSDADSGRNTAKMLKADEKPPFEGDTFDEDGSDSNESLDIRDGGALWDIFRREDVPKLEGYLMKHFREFRHTYCYPLHQVVHPIHDQTFYLTEHHKRKLKEEYGVEPWTFVQKLGEAVFIPAGCPHQVRNLKSCIKVALDFVSPENVPECIRLTEEFRVLPPNHRAKEDKLEVKKMTLHAAIQALKDLQPFNLKQKTSNMHK</sequence>
<evidence type="ECO:0000313" key="11">
    <source>
        <dbReference type="EMBL" id="GMH21953.1"/>
    </source>
</evidence>
<dbReference type="InterPro" id="IPR045109">
    <property type="entry name" value="LSDs-like"/>
</dbReference>
<dbReference type="EMBL" id="BSYO01000024">
    <property type="protein sequence ID" value="GMH21953.1"/>
    <property type="molecule type" value="Genomic_DNA"/>
</dbReference>
<dbReference type="GO" id="GO:0000785">
    <property type="term" value="C:chromatin"/>
    <property type="evidence" value="ECO:0007669"/>
    <property type="project" value="TreeGrafter"/>
</dbReference>
<evidence type="ECO:0000256" key="4">
    <source>
        <dbReference type="ARBA" id="ARBA00023015"/>
    </source>
</evidence>
<keyword evidence="12" id="KW-1185">Reference proteome</keyword>
<feature type="region of interest" description="Disordered" evidence="8">
    <location>
        <begin position="668"/>
        <end position="690"/>
    </location>
</feature>
<feature type="domain" description="JmjC" evidence="10">
    <location>
        <begin position="594"/>
        <end position="915"/>
    </location>
</feature>
<dbReference type="Proteomes" id="UP001279734">
    <property type="component" value="Unassembled WGS sequence"/>
</dbReference>
<dbReference type="Pfam" id="PF02373">
    <property type="entry name" value="JmjC"/>
    <property type="match status" value="1"/>
</dbReference>
<dbReference type="GO" id="GO:0000118">
    <property type="term" value="C:histone deacetylase complex"/>
    <property type="evidence" value="ECO:0007669"/>
    <property type="project" value="TreeGrafter"/>
</dbReference>
<organism evidence="11 12">
    <name type="scientific">Nepenthes gracilis</name>
    <name type="common">Slender pitcher plant</name>
    <dbReference type="NCBI Taxonomy" id="150966"/>
    <lineage>
        <taxon>Eukaryota</taxon>
        <taxon>Viridiplantae</taxon>
        <taxon>Streptophyta</taxon>
        <taxon>Embryophyta</taxon>
        <taxon>Tracheophyta</taxon>
        <taxon>Spermatophyta</taxon>
        <taxon>Magnoliopsida</taxon>
        <taxon>eudicotyledons</taxon>
        <taxon>Gunneridae</taxon>
        <taxon>Pentapetalae</taxon>
        <taxon>Caryophyllales</taxon>
        <taxon>Nepenthaceae</taxon>
        <taxon>Nepenthes</taxon>
    </lineage>
</organism>
<dbReference type="GO" id="GO:0003712">
    <property type="term" value="F:transcription coregulator activity"/>
    <property type="evidence" value="ECO:0007669"/>
    <property type="project" value="TreeGrafter"/>
</dbReference>
<dbReference type="PROSITE" id="PS51184">
    <property type="entry name" value="JMJC"/>
    <property type="match status" value="1"/>
</dbReference>
<evidence type="ECO:0000256" key="1">
    <source>
        <dbReference type="ARBA" id="ARBA00004123"/>
    </source>
</evidence>
<dbReference type="PANTHER" id="PTHR12549:SF11">
    <property type="entry name" value="LYSINE-SPECIFIC DEMETHYLASE JMJ25"/>
    <property type="match status" value="1"/>
</dbReference>
<dbReference type="InterPro" id="IPR001841">
    <property type="entry name" value="Znf_RING"/>
</dbReference>
<name>A0AAD3T2S9_NEPGR</name>
<evidence type="ECO:0000256" key="3">
    <source>
        <dbReference type="ARBA" id="ARBA00022723"/>
    </source>
</evidence>
<dbReference type="Pfam" id="PF10497">
    <property type="entry name" value="zf-4CXXC_R1"/>
    <property type="match status" value="1"/>
</dbReference>
<keyword evidence="6" id="KW-0539">Nucleus</keyword>
<feature type="compositionally biased region" description="Basic residues" evidence="8">
    <location>
        <begin position="747"/>
        <end position="758"/>
    </location>
</feature>
<feature type="domain" description="RING-type" evidence="9">
    <location>
        <begin position="158"/>
        <end position="205"/>
    </location>
</feature>
<evidence type="ECO:0000256" key="5">
    <source>
        <dbReference type="ARBA" id="ARBA00023163"/>
    </source>
</evidence>
<dbReference type="GO" id="GO:0008270">
    <property type="term" value="F:zinc ion binding"/>
    <property type="evidence" value="ECO:0007669"/>
    <property type="project" value="UniProtKB-KW"/>
</dbReference>
<dbReference type="Gene3D" id="2.60.120.650">
    <property type="entry name" value="Cupin"/>
    <property type="match status" value="2"/>
</dbReference>
<comment type="caution">
    <text evidence="11">The sequence shown here is derived from an EMBL/GenBank/DDBJ whole genome shotgun (WGS) entry which is preliminary data.</text>
</comment>
<dbReference type="SMART" id="SM00558">
    <property type="entry name" value="JmjC"/>
    <property type="match status" value="1"/>
</dbReference>
<dbReference type="GO" id="GO:0032454">
    <property type="term" value="F:histone H3K9 demethylase activity"/>
    <property type="evidence" value="ECO:0007669"/>
    <property type="project" value="InterPro"/>
</dbReference>
<proteinExistence type="inferred from homology"/>
<comment type="similarity">
    <text evidence="2">Belongs to the JARID1 histone demethylase family.</text>
</comment>
<keyword evidence="7" id="KW-0863">Zinc-finger</keyword>
<dbReference type="GO" id="GO:0006357">
    <property type="term" value="P:regulation of transcription by RNA polymerase II"/>
    <property type="evidence" value="ECO:0007669"/>
    <property type="project" value="TreeGrafter"/>
</dbReference>
<feature type="compositionally biased region" description="Basic and acidic residues" evidence="8">
    <location>
        <begin position="1"/>
        <end position="14"/>
    </location>
</feature>
<dbReference type="InterPro" id="IPR003347">
    <property type="entry name" value="JmjC_dom"/>
</dbReference>
<feature type="region of interest" description="Disordered" evidence="8">
    <location>
        <begin position="1"/>
        <end position="149"/>
    </location>
</feature>
<gene>
    <name evidence="11" type="ORF">Nepgr_023796</name>
</gene>
<dbReference type="PROSITE" id="PS50089">
    <property type="entry name" value="ZF_RING_2"/>
    <property type="match status" value="1"/>
</dbReference>
<dbReference type="AlphaFoldDB" id="A0AAD3T2S9"/>
<keyword evidence="5" id="KW-0804">Transcription</keyword>
<dbReference type="GO" id="GO:0031490">
    <property type="term" value="F:chromatin DNA binding"/>
    <property type="evidence" value="ECO:0007669"/>
    <property type="project" value="TreeGrafter"/>
</dbReference>
<feature type="compositionally biased region" description="Basic residues" evidence="8">
    <location>
        <begin position="97"/>
        <end position="106"/>
    </location>
</feature>
<dbReference type="FunFam" id="2.60.120.650:FF:000033">
    <property type="entry name" value="Transcription factor jumonji (JmjC) domain-containing protein"/>
    <property type="match status" value="1"/>
</dbReference>
<accession>A0AAD3T2S9</accession>
<evidence type="ECO:0000256" key="2">
    <source>
        <dbReference type="ARBA" id="ARBA00006801"/>
    </source>
</evidence>
<comment type="subcellular location">
    <subcellularLocation>
        <location evidence="1">Nucleus</location>
    </subcellularLocation>
</comment>
<evidence type="ECO:0000256" key="6">
    <source>
        <dbReference type="ARBA" id="ARBA00023242"/>
    </source>
</evidence>
<feature type="compositionally biased region" description="Basic and acidic residues" evidence="8">
    <location>
        <begin position="81"/>
        <end position="96"/>
    </location>
</feature>
<evidence type="ECO:0000256" key="8">
    <source>
        <dbReference type="SAM" id="MobiDB-lite"/>
    </source>
</evidence>